<dbReference type="AlphaFoldDB" id="A0A4P7N9K6"/>
<evidence type="ECO:0000256" key="1">
    <source>
        <dbReference type="SAM" id="SignalP"/>
    </source>
</evidence>
<name>A0A4P7N9K6_PYROR</name>
<dbReference type="Proteomes" id="UP000294847">
    <property type="component" value="Chromosome 3"/>
</dbReference>
<reference evidence="2 3" key="1">
    <citation type="journal article" date="2019" name="Mol. Biol. Evol.">
        <title>Blast fungal genomes show frequent chromosomal changes, gene gains and losses, and effector gene turnover.</title>
        <authorList>
            <person name="Gomez Luciano L.B."/>
            <person name="Jason Tsai I."/>
            <person name="Chuma I."/>
            <person name="Tosa Y."/>
            <person name="Chen Y.H."/>
            <person name="Li J.Y."/>
            <person name="Li M.Y."/>
            <person name="Jade Lu M.Y."/>
            <person name="Nakayashiki H."/>
            <person name="Li W.H."/>
        </authorList>
    </citation>
    <scope>NUCLEOTIDE SEQUENCE [LARGE SCALE GENOMIC DNA]</scope>
    <source>
        <strain evidence="2">MZ5-1-6</strain>
    </source>
</reference>
<sequence>MARRWWTFQAGTGCFCNLLHLRMITLLSAAFSADFKNVEESIRQVIAHATVSLDLISVRVVSNAAPPAEMRRPPLFQAVFDYRQGAAESGTIVGASIFEVLASRERTPMMLCWKFVIMHQGCVGV</sequence>
<accession>A0A4P7N9K6</accession>
<evidence type="ECO:0000313" key="3">
    <source>
        <dbReference type="Proteomes" id="UP000294847"/>
    </source>
</evidence>
<feature type="chain" id="PRO_5020769340" evidence="1">
    <location>
        <begin position="30"/>
        <end position="125"/>
    </location>
</feature>
<proteinExistence type="predicted"/>
<protein>
    <submittedName>
        <fullName evidence="2">Uncharacterized protein</fullName>
    </submittedName>
</protein>
<organism evidence="2 3">
    <name type="scientific">Pyricularia oryzae</name>
    <name type="common">Rice blast fungus</name>
    <name type="synonym">Magnaporthe oryzae</name>
    <dbReference type="NCBI Taxonomy" id="318829"/>
    <lineage>
        <taxon>Eukaryota</taxon>
        <taxon>Fungi</taxon>
        <taxon>Dikarya</taxon>
        <taxon>Ascomycota</taxon>
        <taxon>Pezizomycotina</taxon>
        <taxon>Sordariomycetes</taxon>
        <taxon>Sordariomycetidae</taxon>
        <taxon>Magnaporthales</taxon>
        <taxon>Pyriculariaceae</taxon>
        <taxon>Pyricularia</taxon>
    </lineage>
</organism>
<dbReference type="Gene3D" id="3.30.559.30">
    <property type="entry name" value="Nonribosomal peptide synthetase, condensation domain"/>
    <property type="match status" value="1"/>
</dbReference>
<dbReference type="EMBL" id="CP034206">
    <property type="protein sequence ID" value="QBZ58412.1"/>
    <property type="molecule type" value="Genomic_DNA"/>
</dbReference>
<keyword evidence="1" id="KW-0732">Signal</keyword>
<feature type="signal peptide" evidence="1">
    <location>
        <begin position="1"/>
        <end position="29"/>
    </location>
</feature>
<gene>
    <name evidence="2" type="ORF">PoMZ_03364</name>
</gene>
<evidence type="ECO:0000313" key="2">
    <source>
        <dbReference type="EMBL" id="QBZ58412.1"/>
    </source>
</evidence>